<dbReference type="Pfam" id="PF01578">
    <property type="entry name" value="Cytochrom_C_asm"/>
    <property type="match status" value="1"/>
</dbReference>
<evidence type="ECO:0000256" key="3">
    <source>
        <dbReference type="SAM" id="Phobius"/>
    </source>
</evidence>
<dbReference type="PANTHER" id="PTHR43653:SF1">
    <property type="entry name" value="CYTOCHROME C-TYPE BIOGENESIS PROTEIN CCMF"/>
    <property type="match status" value="1"/>
</dbReference>
<feature type="transmembrane region" description="Helical" evidence="3">
    <location>
        <begin position="14"/>
        <end position="34"/>
    </location>
</feature>
<gene>
    <name evidence="6" type="primary">ccsA</name>
    <name evidence="6" type="ORF">ACFOWM_01915</name>
</gene>
<feature type="transmembrane region" description="Helical" evidence="3">
    <location>
        <begin position="800"/>
        <end position="824"/>
    </location>
</feature>
<dbReference type="Pfam" id="PF16327">
    <property type="entry name" value="CcmF_C"/>
    <property type="match status" value="1"/>
</dbReference>
<dbReference type="EMBL" id="JBHSCZ010000001">
    <property type="protein sequence ID" value="MFC4261623.1"/>
    <property type="molecule type" value="Genomic_DNA"/>
</dbReference>
<accession>A0ABV8QPJ7</accession>
<reference evidence="7" key="1">
    <citation type="journal article" date="2019" name="Int. J. Syst. Evol. Microbiol.">
        <title>The Global Catalogue of Microorganisms (GCM) 10K type strain sequencing project: providing services to taxonomists for standard genome sequencing and annotation.</title>
        <authorList>
            <consortium name="The Broad Institute Genomics Platform"/>
            <consortium name="The Broad Institute Genome Sequencing Center for Infectious Disease"/>
            <person name="Wu L."/>
            <person name="Ma J."/>
        </authorList>
    </citation>
    <scope>NUCLEOTIDE SEQUENCE [LARGE SCALE GENOMIC DNA]</scope>
    <source>
        <strain evidence="7">CECT 8289</strain>
    </source>
</reference>
<name>A0ABV8QPJ7_9BACT</name>
<keyword evidence="3" id="KW-0812">Transmembrane</keyword>
<dbReference type="PRINTS" id="PR01410">
    <property type="entry name" value="CCBIOGENESIS"/>
</dbReference>
<feature type="transmembrane region" description="Helical" evidence="3">
    <location>
        <begin position="206"/>
        <end position="225"/>
    </location>
</feature>
<feature type="transmembrane region" description="Helical" evidence="3">
    <location>
        <begin position="136"/>
        <end position="155"/>
    </location>
</feature>
<feature type="domain" description="Cytochrome c assembly protein" evidence="4">
    <location>
        <begin position="105"/>
        <end position="325"/>
    </location>
</feature>
<feature type="transmembrane region" description="Helical" evidence="3">
    <location>
        <begin position="507"/>
        <end position="528"/>
    </location>
</feature>
<feature type="domain" description="Cytochrome c-type biogenesis protein CcmF C-terminal" evidence="5">
    <location>
        <begin position="362"/>
        <end position="571"/>
    </location>
</feature>
<dbReference type="Proteomes" id="UP001595907">
    <property type="component" value="Unassembled WGS sequence"/>
</dbReference>
<proteinExistence type="inferred from homology"/>
<evidence type="ECO:0000313" key="6">
    <source>
        <dbReference type="EMBL" id="MFC4261623.1"/>
    </source>
</evidence>
<dbReference type="InterPro" id="IPR032523">
    <property type="entry name" value="CcmF_C"/>
</dbReference>
<feature type="transmembrane region" description="Helical" evidence="3">
    <location>
        <begin position="279"/>
        <end position="297"/>
    </location>
</feature>
<comment type="similarity">
    <text evidence="1">Belongs to the CcmF/CycK/Ccl1/NrfE/CcsA family.</text>
</comment>
<feature type="transmembrane region" description="Helical" evidence="3">
    <location>
        <begin position="237"/>
        <end position="259"/>
    </location>
</feature>
<dbReference type="PANTHER" id="PTHR43653">
    <property type="entry name" value="CYTOCHROME C ASSEMBLY PROTEIN-RELATED"/>
    <property type="match status" value="1"/>
</dbReference>
<feature type="transmembrane region" description="Helical" evidence="3">
    <location>
        <begin position="397"/>
        <end position="415"/>
    </location>
</feature>
<feature type="transmembrane region" description="Helical" evidence="3">
    <location>
        <begin position="475"/>
        <end position="495"/>
    </location>
</feature>
<feature type="transmembrane region" description="Helical" evidence="3">
    <location>
        <begin position="836"/>
        <end position="852"/>
    </location>
</feature>
<keyword evidence="7" id="KW-1185">Reference proteome</keyword>
<feature type="transmembrane region" description="Helical" evidence="3">
    <location>
        <begin position="356"/>
        <end position="377"/>
    </location>
</feature>
<feature type="transmembrane region" description="Helical" evidence="3">
    <location>
        <begin position="443"/>
        <end position="463"/>
    </location>
</feature>
<evidence type="ECO:0000259" key="5">
    <source>
        <dbReference type="Pfam" id="PF16327"/>
    </source>
</evidence>
<keyword evidence="2" id="KW-0201">Cytochrome c-type biogenesis</keyword>
<dbReference type="RefSeq" id="WP_379706310.1">
    <property type="nucleotide sequence ID" value="NZ_JBHSCZ010000001.1"/>
</dbReference>
<protein>
    <submittedName>
        <fullName evidence="6">Cytochrome c biogenesis protein CcsA</fullName>
    </submittedName>
</protein>
<keyword evidence="3" id="KW-0472">Membrane</keyword>
<comment type="caution">
    <text evidence="6">The sequence shown here is derived from an EMBL/GenBank/DDBJ whole genome shotgun (WGS) entry which is preliminary data.</text>
</comment>
<evidence type="ECO:0000256" key="1">
    <source>
        <dbReference type="ARBA" id="ARBA00009186"/>
    </source>
</evidence>
<feature type="transmembrane region" description="Helical" evidence="3">
    <location>
        <begin position="304"/>
        <end position="322"/>
    </location>
</feature>
<keyword evidence="3" id="KW-1133">Transmembrane helix</keyword>
<organism evidence="6 7">
    <name type="scientific">Ferruginibacter yonginensis</name>
    <dbReference type="NCBI Taxonomy" id="1310416"/>
    <lineage>
        <taxon>Bacteria</taxon>
        <taxon>Pseudomonadati</taxon>
        <taxon>Bacteroidota</taxon>
        <taxon>Chitinophagia</taxon>
        <taxon>Chitinophagales</taxon>
        <taxon>Chitinophagaceae</taxon>
        <taxon>Ferruginibacter</taxon>
    </lineage>
</organism>
<dbReference type="InterPro" id="IPR002541">
    <property type="entry name" value="Cyt_c_assembly"/>
</dbReference>
<feature type="transmembrane region" description="Helical" evidence="3">
    <location>
        <begin position="540"/>
        <end position="558"/>
    </location>
</feature>
<evidence type="ECO:0000313" key="7">
    <source>
        <dbReference type="Proteomes" id="UP001595907"/>
    </source>
</evidence>
<dbReference type="InterPro" id="IPR003567">
    <property type="entry name" value="Cyt_c_biogenesis"/>
</dbReference>
<evidence type="ECO:0000259" key="4">
    <source>
        <dbReference type="Pfam" id="PF01578"/>
    </source>
</evidence>
<evidence type="ECO:0000256" key="2">
    <source>
        <dbReference type="ARBA" id="ARBA00022748"/>
    </source>
</evidence>
<feature type="transmembrane region" description="Helical" evidence="3">
    <location>
        <begin position="107"/>
        <end position="124"/>
    </location>
</feature>
<feature type="transmembrane region" description="Helical" evidence="3">
    <location>
        <begin position="55"/>
        <end position="73"/>
    </location>
</feature>
<sequence length="854" mass="95968">MMKFVGEHLLPGQIGQFFVILSLVAALIATISFFKASNITDALQKNNWLKLARTSFYVQVAGSFVIFTVLLYICSNHLFEYMYAYKHASLELEYKYLLSCIWEGQEGSFLLWTIWHGVIGILLIKKANDWEAPVMTVVSFAQFFLMLMILGVYFGNIKIGNSPFSLTRNEISAPIFNRPDYMNFIKDGLGLNVLLRNYWMVIHPPILFLGFASTIIPFAYAYAGIQTKRYADWVKPALPYTLMGICILGVGIMMGGKWAYESLNFGGYWAWDPVENASLVPWLLMVAGMHTMVIYKATGHSLRASYLFMILTFVFILYSTFLTRTGVLGDTSVHSFTETGEDITFTIFGHLFSFKAMNGLILSYLLVFTIPSLWLFIKNYKKIPTIYKEEATNSREFWMYIGSLVFFLTAIFIIAKTSVPVYNKVFGKNIAPPEDVEFSYNKIIVLVAIIIGFLTAITQYLKYKSTEKSYLFKKIALPTVIAIAIMAVIVFAYPFTYYKQGAGFLGAIYVAAFAVIYSVVANASYIWSVQKGNIMKAGSPIAHAGFALMIVGILISSANKKVISSSNSNGITLPVSGKDPMTKQQDNPRENLTLLRQVPATLANYSVTYLKDSAGHEKGRNFYKLNFVRKNEDGTPSKENFVLEPDVYVMKDNNMSSNPDTKSYLLKDVFTYVSYAINKNAEVDTAQFKEVKLNVGDTAFYSNGFMTLNNVVKNPTNSKFKYSAEQVALMADIKITSKDSLHFAAAPLIMIDSLGITNADDTVYAQNIFVRFMGVDEDKKIRIGIKESDKLIDYVTVKAYIFPLINLVWIGLIIMAAGIVLSMLQRGKFTRLQSGIILFLSTAFVFYMFLLANA</sequence>